<keyword evidence="2" id="KW-1185">Reference proteome</keyword>
<reference evidence="1 2" key="1">
    <citation type="submission" date="2024-04" db="EMBL/GenBank/DDBJ databases">
        <title>Defined microbial consortia suppress multidrug-resistant proinflammatory Enterobacteriaceae via ecological control.</title>
        <authorList>
            <person name="Furuichi M."/>
            <person name="Kawaguchi T."/>
            <person name="Pust M."/>
            <person name="Yasuma K."/>
            <person name="Plichta D."/>
            <person name="Hasegawa N."/>
            <person name="Ohya T."/>
            <person name="Bhattarai S."/>
            <person name="Sasajima S."/>
            <person name="Aoto Y."/>
            <person name="Tuganbaev T."/>
            <person name="Yaginuma M."/>
            <person name="Ueda M."/>
            <person name="Okahashi N."/>
            <person name="Amafuji K."/>
            <person name="Kiridooshi Y."/>
            <person name="Sugita K."/>
            <person name="Strazar M."/>
            <person name="Skelly A."/>
            <person name="Suda W."/>
            <person name="Hattori M."/>
            <person name="Nakamoto N."/>
            <person name="Caballero S."/>
            <person name="Norman J."/>
            <person name="Olle B."/>
            <person name="Tanoue T."/>
            <person name="Arita M."/>
            <person name="Bucci V."/>
            <person name="Atarashi K."/>
            <person name="Xavier R."/>
            <person name="Honda K."/>
        </authorList>
    </citation>
    <scope>NUCLEOTIDE SEQUENCE [LARGE SCALE GENOMIC DNA]</scope>
    <source>
        <strain evidence="2">k34-0107-D12</strain>
    </source>
</reference>
<dbReference type="RefSeq" id="WP_390424362.1">
    <property type="nucleotide sequence ID" value="NZ_BAABZQ010000001.1"/>
</dbReference>
<protein>
    <submittedName>
        <fullName evidence="1">Uncharacterized protein</fullName>
    </submittedName>
</protein>
<proteinExistence type="predicted"/>
<dbReference type="EMBL" id="BAABZQ010000001">
    <property type="protein sequence ID" value="GAA6500458.1"/>
    <property type="molecule type" value="Genomic_DNA"/>
</dbReference>
<dbReference type="Proteomes" id="UP001600941">
    <property type="component" value="Unassembled WGS sequence"/>
</dbReference>
<organism evidence="1 2">
    <name type="scientific">Blautia parvula</name>
    <dbReference type="NCBI Taxonomy" id="2877527"/>
    <lineage>
        <taxon>Bacteria</taxon>
        <taxon>Bacillati</taxon>
        <taxon>Bacillota</taxon>
        <taxon>Clostridia</taxon>
        <taxon>Lachnospirales</taxon>
        <taxon>Lachnospiraceae</taxon>
        <taxon>Blautia</taxon>
    </lineage>
</organism>
<evidence type="ECO:0000313" key="2">
    <source>
        <dbReference type="Proteomes" id="UP001600941"/>
    </source>
</evidence>
<comment type="caution">
    <text evidence="1">The sequence shown here is derived from an EMBL/GenBank/DDBJ whole genome shotgun (WGS) entry which is preliminary data.</text>
</comment>
<sequence>MDNVIVSVSDLLKKVEELHKDGMEYVELSVLEPEEEDLPVSLWFEAYKSPMLDMGVDYEGIDVIEDLD</sequence>
<evidence type="ECO:0000313" key="1">
    <source>
        <dbReference type="EMBL" id="GAA6500458.1"/>
    </source>
</evidence>
<name>A0ABQ0BV92_9FIRM</name>
<gene>
    <name evidence="1" type="ORF">K340107D12_32740</name>
</gene>
<accession>A0ABQ0BV92</accession>